<dbReference type="RefSeq" id="WP_124937111.1">
    <property type="nucleotide sequence ID" value="NZ_RJVQ01000003.1"/>
</dbReference>
<dbReference type="InterPro" id="IPR050469">
    <property type="entry name" value="Diguanylate_Cyclase"/>
</dbReference>
<dbReference type="InterPro" id="IPR000014">
    <property type="entry name" value="PAS"/>
</dbReference>
<dbReference type="GO" id="GO:0052621">
    <property type="term" value="F:diguanylate cyclase activity"/>
    <property type="evidence" value="ECO:0007669"/>
    <property type="project" value="UniProtKB-EC"/>
</dbReference>
<evidence type="ECO:0000256" key="3">
    <source>
        <dbReference type="ARBA" id="ARBA00034247"/>
    </source>
</evidence>
<protein>
    <recommendedName>
        <fullName evidence="2">diguanylate cyclase</fullName>
        <ecNumber evidence="2">2.7.7.65</ecNumber>
    </recommendedName>
</protein>
<dbReference type="Gene3D" id="3.30.70.270">
    <property type="match status" value="1"/>
</dbReference>
<accession>A0A3N9TH72</accession>
<dbReference type="Pfam" id="PF00990">
    <property type="entry name" value="GGDEF"/>
    <property type="match status" value="1"/>
</dbReference>
<evidence type="ECO:0000313" key="6">
    <source>
        <dbReference type="Proteomes" id="UP000281112"/>
    </source>
</evidence>
<dbReference type="PANTHER" id="PTHR45138">
    <property type="entry name" value="REGULATORY COMPONENTS OF SENSORY TRANSDUCTION SYSTEM"/>
    <property type="match status" value="1"/>
</dbReference>
<comment type="caution">
    <text evidence="5">The sequence shown here is derived from an EMBL/GenBank/DDBJ whole genome shotgun (WGS) entry which is preliminary data.</text>
</comment>
<evidence type="ECO:0000256" key="1">
    <source>
        <dbReference type="ARBA" id="ARBA00001946"/>
    </source>
</evidence>
<comment type="catalytic activity">
    <reaction evidence="3">
        <text>2 GTP = 3',3'-c-di-GMP + 2 diphosphate</text>
        <dbReference type="Rhea" id="RHEA:24898"/>
        <dbReference type="ChEBI" id="CHEBI:33019"/>
        <dbReference type="ChEBI" id="CHEBI:37565"/>
        <dbReference type="ChEBI" id="CHEBI:58805"/>
        <dbReference type="EC" id="2.7.7.65"/>
    </reaction>
</comment>
<dbReference type="CDD" id="cd01949">
    <property type="entry name" value="GGDEF"/>
    <property type="match status" value="1"/>
</dbReference>
<keyword evidence="6" id="KW-1185">Reference proteome</keyword>
<evidence type="ECO:0000256" key="2">
    <source>
        <dbReference type="ARBA" id="ARBA00012528"/>
    </source>
</evidence>
<dbReference type="Gene3D" id="3.30.450.20">
    <property type="entry name" value="PAS domain"/>
    <property type="match status" value="1"/>
</dbReference>
<dbReference type="FunFam" id="3.30.70.270:FF:000001">
    <property type="entry name" value="Diguanylate cyclase domain protein"/>
    <property type="match status" value="1"/>
</dbReference>
<dbReference type="SUPFAM" id="SSF55073">
    <property type="entry name" value="Nucleotide cyclase"/>
    <property type="match status" value="1"/>
</dbReference>
<evidence type="ECO:0000259" key="4">
    <source>
        <dbReference type="PROSITE" id="PS50887"/>
    </source>
</evidence>
<dbReference type="Proteomes" id="UP000281112">
    <property type="component" value="Unassembled WGS sequence"/>
</dbReference>
<dbReference type="InterPro" id="IPR000160">
    <property type="entry name" value="GGDEF_dom"/>
</dbReference>
<evidence type="ECO:0000313" key="5">
    <source>
        <dbReference type="EMBL" id="RQW63648.1"/>
    </source>
</evidence>
<dbReference type="EC" id="2.7.7.65" evidence="2"/>
<dbReference type="InterPro" id="IPR035965">
    <property type="entry name" value="PAS-like_dom_sf"/>
</dbReference>
<gene>
    <name evidence="5" type="ORF">EES38_10420</name>
</gene>
<dbReference type="CDD" id="cd00130">
    <property type="entry name" value="PAS"/>
    <property type="match status" value="1"/>
</dbReference>
<dbReference type="InterPro" id="IPR029787">
    <property type="entry name" value="Nucleotide_cyclase"/>
</dbReference>
<dbReference type="EMBL" id="RJVQ01000003">
    <property type="protein sequence ID" value="RQW63648.1"/>
    <property type="molecule type" value="Genomic_DNA"/>
</dbReference>
<dbReference type="InterPro" id="IPR043128">
    <property type="entry name" value="Rev_trsase/Diguanyl_cyclase"/>
</dbReference>
<comment type="cofactor">
    <cofactor evidence="1">
        <name>Mg(2+)</name>
        <dbReference type="ChEBI" id="CHEBI:18420"/>
    </cofactor>
</comment>
<organism evidence="5 6">
    <name type="scientific">Vibrio viridaestus</name>
    <dbReference type="NCBI Taxonomy" id="2487322"/>
    <lineage>
        <taxon>Bacteria</taxon>
        <taxon>Pseudomonadati</taxon>
        <taxon>Pseudomonadota</taxon>
        <taxon>Gammaproteobacteria</taxon>
        <taxon>Vibrionales</taxon>
        <taxon>Vibrionaceae</taxon>
        <taxon>Vibrio</taxon>
    </lineage>
</organism>
<feature type="domain" description="GGDEF" evidence="4">
    <location>
        <begin position="256"/>
        <end position="385"/>
    </location>
</feature>
<dbReference type="PANTHER" id="PTHR45138:SF9">
    <property type="entry name" value="DIGUANYLATE CYCLASE DGCM-RELATED"/>
    <property type="match status" value="1"/>
</dbReference>
<dbReference type="NCBIfam" id="TIGR00254">
    <property type="entry name" value="GGDEF"/>
    <property type="match status" value="1"/>
</dbReference>
<sequence>MRDGELVILFDAEGLAISASGDNQGRTHLSSFLKDICFIDDESVKFKSDQLPAIMQTRNHIDVTLKAKNQTLIGEIRKTHHLQTDEPIYIGRFLCDQLFSLIHSIPAVVFRYKVDKDHRGTFTFVSPQASEFFCIKKVLKRQLTKQIISVIHEDDIERVKASMEKAITSGSEWQCDFRIQIQNQIKWVYGHALPTVDTFDASWWDGFFIDISEKKSLELKLIKESTVDPLTSAYNRRYFIERLDDELKQCRLETNKHLSLLTLDFDYFKSINDQYGHDAGDNVLQSIVKLVLNNIRKTDCFARVGGEEFSLILSETDYKAALSIAEKLRMLIAEKTIDYRGSKINITVTIGVASTEQGFSESKQLMRAADRALYEGKDMGRNCVK</sequence>
<dbReference type="SUPFAM" id="SSF55785">
    <property type="entry name" value="PYP-like sensor domain (PAS domain)"/>
    <property type="match status" value="1"/>
</dbReference>
<proteinExistence type="predicted"/>
<reference evidence="5 6" key="1">
    <citation type="submission" date="2018-11" db="EMBL/GenBank/DDBJ databases">
        <title>Vibrio LJC006 sp. nov., isolated from seawater during the bloom of the enteromorpha.</title>
        <authorList>
            <person name="Liang J."/>
        </authorList>
    </citation>
    <scope>NUCLEOTIDE SEQUENCE [LARGE SCALE GENOMIC DNA]</scope>
    <source>
        <strain evidence="5 6">LJC006</strain>
    </source>
</reference>
<dbReference type="OrthoDB" id="9799509at2"/>
<dbReference type="SMART" id="SM00267">
    <property type="entry name" value="GGDEF"/>
    <property type="match status" value="1"/>
</dbReference>
<dbReference type="PROSITE" id="PS50887">
    <property type="entry name" value="GGDEF"/>
    <property type="match status" value="1"/>
</dbReference>
<dbReference type="AlphaFoldDB" id="A0A3N9TH72"/>
<name>A0A3N9TH72_9VIBR</name>